<keyword evidence="5" id="KW-0049">Antioxidant</keyword>
<evidence type="ECO:0000256" key="10">
    <source>
        <dbReference type="ARBA" id="ARBA00038489"/>
    </source>
</evidence>
<evidence type="ECO:0000256" key="1">
    <source>
        <dbReference type="ARBA" id="ARBA00003330"/>
    </source>
</evidence>
<evidence type="ECO:0000313" key="14">
    <source>
        <dbReference type="EMBL" id="SMA36508.1"/>
    </source>
</evidence>
<dbReference type="OrthoDB" id="9812811at2"/>
<evidence type="ECO:0000256" key="4">
    <source>
        <dbReference type="ARBA" id="ARBA00022559"/>
    </source>
</evidence>
<gene>
    <name evidence="14" type="primary">bcp_1</name>
    <name evidence="14" type="ORF">EHSB41UT_00665</name>
</gene>
<dbReference type="InterPro" id="IPR050924">
    <property type="entry name" value="Peroxiredoxin_BCP/PrxQ"/>
</dbReference>
<evidence type="ECO:0000256" key="2">
    <source>
        <dbReference type="ARBA" id="ARBA00011245"/>
    </source>
</evidence>
<dbReference type="GO" id="GO:0045454">
    <property type="term" value="P:cell redox homeostasis"/>
    <property type="evidence" value="ECO:0007669"/>
    <property type="project" value="TreeGrafter"/>
</dbReference>
<dbReference type="PANTHER" id="PTHR42801">
    <property type="entry name" value="THIOREDOXIN-DEPENDENT PEROXIDE REDUCTASE"/>
    <property type="match status" value="1"/>
</dbReference>
<dbReference type="InterPro" id="IPR013766">
    <property type="entry name" value="Thioredoxin_domain"/>
</dbReference>
<evidence type="ECO:0000256" key="3">
    <source>
        <dbReference type="ARBA" id="ARBA00013017"/>
    </source>
</evidence>
<keyword evidence="15" id="KW-1185">Reference proteome</keyword>
<organism evidence="14 15">
    <name type="scientific">Parendozoicomonas haliclonae</name>
    <dbReference type="NCBI Taxonomy" id="1960125"/>
    <lineage>
        <taxon>Bacteria</taxon>
        <taxon>Pseudomonadati</taxon>
        <taxon>Pseudomonadota</taxon>
        <taxon>Gammaproteobacteria</taxon>
        <taxon>Oceanospirillales</taxon>
        <taxon>Endozoicomonadaceae</taxon>
        <taxon>Parendozoicomonas</taxon>
    </lineage>
</organism>
<evidence type="ECO:0000256" key="7">
    <source>
        <dbReference type="ARBA" id="ARBA00023157"/>
    </source>
</evidence>
<dbReference type="GO" id="GO:0005737">
    <property type="term" value="C:cytoplasm"/>
    <property type="evidence" value="ECO:0007669"/>
    <property type="project" value="TreeGrafter"/>
</dbReference>
<comment type="subunit">
    <text evidence="2">Monomer.</text>
</comment>
<evidence type="ECO:0000256" key="11">
    <source>
        <dbReference type="ARBA" id="ARBA00042639"/>
    </source>
</evidence>
<dbReference type="InterPro" id="IPR036249">
    <property type="entry name" value="Thioredoxin-like_sf"/>
</dbReference>
<feature type="domain" description="Thioredoxin" evidence="13">
    <location>
        <begin position="3"/>
        <end position="156"/>
    </location>
</feature>
<dbReference type="GO" id="GO:0008379">
    <property type="term" value="F:thioredoxin peroxidase activity"/>
    <property type="evidence" value="ECO:0007669"/>
    <property type="project" value="TreeGrafter"/>
</dbReference>
<comment type="function">
    <text evidence="1">Thiol-specific peroxidase that catalyzes the reduction of hydrogen peroxide and organic hydroperoxides to water and alcohols, respectively. Plays a role in cell protection against oxidative stress by detoxifying peroxides and as sensor of hydrogen peroxide-mediated signaling events.</text>
</comment>
<dbReference type="CDD" id="cd03017">
    <property type="entry name" value="PRX_BCP"/>
    <property type="match status" value="1"/>
</dbReference>
<dbReference type="SUPFAM" id="SSF52833">
    <property type="entry name" value="Thioredoxin-like"/>
    <property type="match status" value="1"/>
</dbReference>
<keyword evidence="6 14" id="KW-0560">Oxidoreductase</keyword>
<protein>
    <recommendedName>
        <fullName evidence="3">thioredoxin-dependent peroxiredoxin</fullName>
        <ecNumber evidence="3">1.11.1.24</ecNumber>
    </recommendedName>
    <alternativeName>
        <fullName evidence="9">Thioredoxin peroxidase</fullName>
    </alternativeName>
    <alternativeName>
        <fullName evidence="11">Thioredoxin-dependent peroxiredoxin Bcp</fullName>
    </alternativeName>
</protein>
<evidence type="ECO:0000259" key="13">
    <source>
        <dbReference type="PROSITE" id="PS51352"/>
    </source>
</evidence>
<dbReference type="Gene3D" id="3.40.30.10">
    <property type="entry name" value="Glutaredoxin"/>
    <property type="match status" value="1"/>
</dbReference>
<comment type="similarity">
    <text evidence="10">Belongs to the peroxiredoxin family. BCP/PrxQ subfamily.</text>
</comment>
<evidence type="ECO:0000256" key="12">
    <source>
        <dbReference type="ARBA" id="ARBA00049091"/>
    </source>
</evidence>
<keyword evidence="4 14" id="KW-0575">Peroxidase</keyword>
<evidence type="ECO:0000313" key="15">
    <source>
        <dbReference type="Proteomes" id="UP000196573"/>
    </source>
</evidence>
<evidence type="ECO:0000256" key="6">
    <source>
        <dbReference type="ARBA" id="ARBA00023002"/>
    </source>
</evidence>
<dbReference type="Pfam" id="PF00578">
    <property type="entry name" value="AhpC-TSA"/>
    <property type="match status" value="1"/>
</dbReference>
<reference evidence="14 15" key="1">
    <citation type="submission" date="2017-03" db="EMBL/GenBank/DDBJ databases">
        <authorList>
            <person name="Afonso C.L."/>
            <person name="Miller P.J."/>
            <person name="Scott M.A."/>
            <person name="Spackman E."/>
            <person name="Goraichik I."/>
            <person name="Dimitrov K.M."/>
            <person name="Suarez D.L."/>
            <person name="Swayne D.E."/>
        </authorList>
    </citation>
    <scope>NUCLEOTIDE SEQUENCE [LARGE SCALE GENOMIC DNA]</scope>
    <source>
        <strain evidence="14">SB41UT1</strain>
    </source>
</reference>
<sequence>MTVTIGKPVDDFSAKATGNTTVSLKKMKGTNFVLYFYPKDNTPGCISEGLAFAENHEAFAESDTLVFGVSMDSMASHKKFREKHNFPFELISDENGELCQLFDVIRPKRKGDEEFMGIERSTFLIDKTGMLQHEWRRVRIKDHVEDVLQAAQALSGLLTEPAEAEKSEEGSEDA</sequence>
<evidence type="ECO:0000256" key="5">
    <source>
        <dbReference type="ARBA" id="ARBA00022862"/>
    </source>
</evidence>
<comment type="catalytic activity">
    <reaction evidence="12">
        <text>a hydroperoxide + [thioredoxin]-dithiol = an alcohol + [thioredoxin]-disulfide + H2O</text>
        <dbReference type="Rhea" id="RHEA:62620"/>
        <dbReference type="Rhea" id="RHEA-COMP:10698"/>
        <dbReference type="Rhea" id="RHEA-COMP:10700"/>
        <dbReference type="ChEBI" id="CHEBI:15377"/>
        <dbReference type="ChEBI" id="CHEBI:29950"/>
        <dbReference type="ChEBI" id="CHEBI:30879"/>
        <dbReference type="ChEBI" id="CHEBI:35924"/>
        <dbReference type="ChEBI" id="CHEBI:50058"/>
        <dbReference type="EC" id="1.11.1.24"/>
    </reaction>
</comment>
<proteinExistence type="inferred from homology"/>
<dbReference type="PROSITE" id="PS51352">
    <property type="entry name" value="THIOREDOXIN_2"/>
    <property type="match status" value="1"/>
</dbReference>
<dbReference type="InterPro" id="IPR000866">
    <property type="entry name" value="AhpC/TSA"/>
</dbReference>
<keyword evidence="7" id="KW-1015">Disulfide bond</keyword>
<dbReference type="GO" id="GO:0034599">
    <property type="term" value="P:cellular response to oxidative stress"/>
    <property type="evidence" value="ECO:0007669"/>
    <property type="project" value="TreeGrafter"/>
</dbReference>
<dbReference type="FunFam" id="3.40.30.10:FF:000007">
    <property type="entry name" value="Thioredoxin-dependent thiol peroxidase"/>
    <property type="match status" value="1"/>
</dbReference>
<name>A0A1X7AFQ5_9GAMM</name>
<dbReference type="PANTHER" id="PTHR42801:SF4">
    <property type="entry name" value="AHPC_TSA FAMILY PROTEIN"/>
    <property type="match status" value="1"/>
</dbReference>
<dbReference type="RefSeq" id="WP_087106921.1">
    <property type="nucleotide sequence ID" value="NZ_CBCSCN010000027.1"/>
</dbReference>
<dbReference type="Proteomes" id="UP000196573">
    <property type="component" value="Unassembled WGS sequence"/>
</dbReference>
<evidence type="ECO:0000256" key="8">
    <source>
        <dbReference type="ARBA" id="ARBA00023284"/>
    </source>
</evidence>
<dbReference type="EC" id="1.11.1.24" evidence="3"/>
<evidence type="ECO:0000256" key="9">
    <source>
        <dbReference type="ARBA" id="ARBA00032824"/>
    </source>
</evidence>
<dbReference type="EMBL" id="FWPT01000001">
    <property type="protein sequence ID" value="SMA36508.1"/>
    <property type="molecule type" value="Genomic_DNA"/>
</dbReference>
<dbReference type="AlphaFoldDB" id="A0A1X7AFQ5"/>
<keyword evidence="8" id="KW-0676">Redox-active center</keyword>
<accession>A0A1X7AFQ5</accession>